<comment type="caution">
    <text evidence="2">The sequence shown here is derived from an EMBL/GenBank/DDBJ whole genome shotgun (WGS) entry which is preliminary data.</text>
</comment>
<sequence length="80" mass="9333">MWDKLNRQKFMHLAAGAVLILLIIQIILNSIAIYYLSNMLGVDAFERINIKMLDIVKDTVMIVLLYFFGRNQKNDTENKD</sequence>
<protein>
    <submittedName>
        <fullName evidence="2">Uncharacterized protein</fullName>
    </submittedName>
</protein>
<name>A0A4Q1CDC9_9BACT</name>
<proteinExistence type="predicted"/>
<keyword evidence="1" id="KW-0812">Transmembrane</keyword>
<keyword evidence="3" id="KW-1185">Reference proteome</keyword>
<dbReference type="AlphaFoldDB" id="A0A4Q1CDC9"/>
<evidence type="ECO:0000313" key="3">
    <source>
        <dbReference type="Proteomes" id="UP000290204"/>
    </source>
</evidence>
<accession>A0A4Q1CDC9</accession>
<keyword evidence="1" id="KW-0472">Membrane</keyword>
<evidence type="ECO:0000313" key="2">
    <source>
        <dbReference type="EMBL" id="RXK57584.1"/>
    </source>
</evidence>
<organism evidence="2 3">
    <name type="scientific">Lacibacter luteus</name>
    <dbReference type="NCBI Taxonomy" id="2508719"/>
    <lineage>
        <taxon>Bacteria</taxon>
        <taxon>Pseudomonadati</taxon>
        <taxon>Bacteroidota</taxon>
        <taxon>Chitinophagia</taxon>
        <taxon>Chitinophagales</taxon>
        <taxon>Chitinophagaceae</taxon>
        <taxon>Lacibacter</taxon>
    </lineage>
</organism>
<keyword evidence="1" id="KW-1133">Transmembrane helix</keyword>
<gene>
    <name evidence="2" type="ORF">ESA94_20510</name>
</gene>
<feature type="transmembrane region" description="Helical" evidence="1">
    <location>
        <begin position="12"/>
        <end position="36"/>
    </location>
</feature>
<dbReference type="RefSeq" id="WP_129132836.1">
    <property type="nucleotide sequence ID" value="NZ_SDHW01000009.1"/>
</dbReference>
<feature type="transmembrane region" description="Helical" evidence="1">
    <location>
        <begin position="48"/>
        <end position="69"/>
    </location>
</feature>
<dbReference type="EMBL" id="SDHW01000009">
    <property type="protein sequence ID" value="RXK57584.1"/>
    <property type="molecule type" value="Genomic_DNA"/>
</dbReference>
<reference evidence="2 3" key="1">
    <citation type="submission" date="2019-01" db="EMBL/GenBank/DDBJ databases">
        <title>Lacibacter sp. strain TTM-7.</title>
        <authorList>
            <person name="Chen W.-M."/>
        </authorList>
    </citation>
    <scope>NUCLEOTIDE SEQUENCE [LARGE SCALE GENOMIC DNA]</scope>
    <source>
        <strain evidence="2 3">TTM-7</strain>
    </source>
</reference>
<evidence type="ECO:0000256" key="1">
    <source>
        <dbReference type="SAM" id="Phobius"/>
    </source>
</evidence>
<dbReference type="Proteomes" id="UP000290204">
    <property type="component" value="Unassembled WGS sequence"/>
</dbReference>